<dbReference type="SUPFAM" id="SSF53697">
    <property type="entry name" value="SIS domain"/>
    <property type="match status" value="1"/>
</dbReference>
<dbReference type="CDD" id="cd05009">
    <property type="entry name" value="SIS_GlmS_GlmD_2"/>
    <property type="match status" value="1"/>
</dbReference>
<dbReference type="PROSITE" id="PS51464">
    <property type="entry name" value="SIS"/>
    <property type="match status" value="2"/>
</dbReference>
<dbReference type="GO" id="GO:1901135">
    <property type="term" value="P:carbohydrate derivative metabolic process"/>
    <property type="evidence" value="ECO:0007669"/>
    <property type="project" value="InterPro"/>
</dbReference>
<accession>A0A0Q3KMT2</accession>
<evidence type="ECO:0000259" key="3">
    <source>
        <dbReference type="PROSITE" id="PS51464"/>
    </source>
</evidence>
<dbReference type="PANTHER" id="PTHR10937">
    <property type="entry name" value="GLUCOSAMINE--FRUCTOSE-6-PHOSPHATE AMINOTRANSFERASE, ISOMERIZING"/>
    <property type="match status" value="1"/>
</dbReference>
<proteinExistence type="predicted"/>
<keyword evidence="1" id="KW-0808">Transferase</keyword>
<name>A0A0Q3KMT2_9HYPH</name>
<keyword evidence="1" id="KW-0032">Aminotransferase</keyword>
<dbReference type="Pfam" id="PF01380">
    <property type="entry name" value="SIS"/>
    <property type="match status" value="2"/>
</dbReference>
<sequence length="345" mass="35513">MIASMPEALLTREAAEAADIAAGQFAANAEIMAALAERLRRKPPAFVATCARGSSDHAATYGKYLIERTLGLPVASLGPSLASVYDGRLDLSGALFIAVSQSGRSPDALRLTEAARRGGALVVGFVNDEASPLAGLVDVLVPLHAGPEHSVAATKSFLATCVAFLHLVSVWSEDPALLSTLEHAPRLLTEAGACDWSTPLSALRQASSLYVISRGLGLGIAQEMALKFKETCRIHAEAFSAAEVLHGPMALAGPGFPVLVLDPADEGSDSTRSVAAAFAGHGATVAYAGDGAAAATTLPMPPDVPAALTPLVQVRAFYGGVAALAAARGLDPDRPPHLRKVTQTR</sequence>
<dbReference type="GO" id="GO:0097367">
    <property type="term" value="F:carbohydrate derivative binding"/>
    <property type="evidence" value="ECO:0007669"/>
    <property type="project" value="InterPro"/>
</dbReference>
<evidence type="ECO:0000256" key="2">
    <source>
        <dbReference type="ARBA" id="ARBA00022737"/>
    </source>
</evidence>
<protein>
    <submittedName>
        <fullName evidence="4">Iron dicitrate transport regulator FecR</fullName>
    </submittedName>
</protein>
<dbReference type="AlphaFoldDB" id="A0A0Q3KMT2"/>
<gene>
    <name evidence="4" type="ORF">ARD30_11980</name>
</gene>
<keyword evidence="2" id="KW-0677">Repeat</keyword>
<dbReference type="InterPro" id="IPR046348">
    <property type="entry name" value="SIS_dom_sf"/>
</dbReference>
<comment type="caution">
    <text evidence="4">The sequence shown here is derived from an EMBL/GenBank/DDBJ whole genome shotgun (WGS) entry which is preliminary data.</text>
</comment>
<dbReference type="STRING" id="53254.SAMN05660750_03239"/>
<dbReference type="PANTHER" id="PTHR10937:SF8">
    <property type="entry name" value="AMINOTRANSFERASE-RELATED"/>
    <property type="match status" value="1"/>
</dbReference>
<evidence type="ECO:0000313" key="5">
    <source>
        <dbReference type="Proteomes" id="UP000051562"/>
    </source>
</evidence>
<dbReference type="CDD" id="cd05008">
    <property type="entry name" value="SIS_GlmS_GlmD_1"/>
    <property type="match status" value="1"/>
</dbReference>
<dbReference type="EMBL" id="LMAR01000032">
    <property type="protein sequence ID" value="KQK30987.1"/>
    <property type="molecule type" value="Genomic_DNA"/>
</dbReference>
<dbReference type="OrthoDB" id="9761808at2"/>
<dbReference type="InterPro" id="IPR035466">
    <property type="entry name" value="GlmS/AgaS_SIS"/>
</dbReference>
<dbReference type="Gene3D" id="3.40.50.10490">
    <property type="entry name" value="Glucose-6-phosphate isomerase like protein, domain 1"/>
    <property type="match status" value="2"/>
</dbReference>
<feature type="domain" description="SIS" evidence="3">
    <location>
        <begin position="35"/>
        <end position="188"/>
    </location>
</feature>
<dbReference type="InterPro" id="IPR001347">
    <property type="entry name" value="SIS_dom"/>
</dbReference>
<dbReference type="InterPro" id="IPR035490">
    <property type="entry name" value="GlmS/FrlB_SIS"/>
</dbReference>
<organism evidence="4 5">
    <name type="scientific">Bosea thiooxidans</name>
    <dbReference type="NCBI Taxonomy" id="53254"/>
    <lineage>
        <taxon>Bacteria</taxon>
        <taxon>Pseudomonadati</taxon>
        <taxon>Pseudomonadota</taxon>
        <taxon>Alphaproteobacteria</taxon>
        <taxon>Hyphomicrobiales</taxon>
        <taxon>Boseaceae</taxon>
        <taxon>Bosea</taxon>
    </lineage>
</organism>
<reference evidence="4 5" key="1">
    <citation type="submission" date="2015-10" db="EMBL/GenBank/DDBJ databases">
        <title>Draft genome of Bosea thiooxidans.</title>
        <authorList>
            <person name="Wang X."/>
        </authorList>
    </citation>
    <scope>NUCLEOTIDE SEQUENCE [LARGE SCALE GENOMIC DNA]</scope>
    <source>
        <strain evidence="4 5">CGMCC 9174</strain>
    </source>
</reference>
<keyword evidence="5" id="KW-1185">Reference proteome</keyword>
<evidence type="ECO:0000256" key="1">
    <source>
        <dbReference type="ARBA" id="ARBA00022576"/>
    </source>
</evidence>
<evidence type="ECO:0000313" key="4">
    <source>
        <dbReference type="EMBL" id="KQK30987.1"/>
    </source>
</evidence>
<feature type="domain" description="SIS" evidence="3">
    <location>
        <begin position="199"/>
        <end position="335"/>
    </location>
</feature>
<dbReference type="Proteomes" id="UP000051562">
    <property type="component" value="Unassembled WGS sequence"/>
</dbReference>
<dbReference type="GO" id="GO:0008483">
    <property type="term" value="F:transaminase activity"/>
    <property type="evidence" value="ECO:0007669"/>
    <property type="project" value="UniProtKB-KW"/>
</dbReference>